<dbReference type="GO" id="GO:0009425">
    <property type="term" value="C:bacterial-type flagellum basal body"/>
    <property type="evidence" value="ECO:0007669"/>
    <property type="project" value="UniProtKB-SubCell"/>
</dbReference>
<keyword evidence="6" id="KW-0969">Cilium</keyword>
<keyword evidence="6" id="KW-0282">Flagellum</keyword>
<feature type="domain" description="Flagellar hook protein FlgE/F/G-like D1" evidence="5">
    <location>
        <begin position="91"/>
        <end position="160"/>
    </location>
</feature>
<feature type="domain" description="Flagellar basal body rod protein N-terminal" evidence="3">
    <location>
        <begin position="6"/>
        <end position="35"/>
    </location>
</feature>
<dbReference type="Pfam" id="PF06429">
    <property type="entry name" value="Flg_bbr_C"/>
    <property type="match status" value="1"/>
</dbReference>
<dbReference type="OrthoDB" id="9804559at2"/>
<dbReference type="InterPro" id="IPR053967">
    <property type="entry name" value="LlgE_F_G-like_D1"/>
</dbReference>
<name>A0A2T0BJ82_9CLOT</name>
<dbReference type="Pfam" id="PF22692">
    <property type="entry name" value="LlgE_F_G_D1"/>
    <property type="match status" value="1"/>
</dbReference>
<dbReference type="RefSeq" id="WP_106058641.1">
    <property type="nucleotide sequence ID" value="NZ_PVXQ01000004.1"/>
</dbReference>
<evidence type="ECO:0000259" key="3">
    <source>
        <dbReference type="Pfam" id="PF00460"/>
    </source>
</evidence>
<keyword evidence="2" id="KW-0975">Bacterial flagellum</keyword>
<dbReference type="PANTHER" id="PTHR30435:SF19">
    <property type="entry name" value="FLAGELLAR BASAL-BODY ROD PROTEIN FLGG"/>
    <property type="match status" value="1"/>
</dbReference>
<dbReference type="Proteomes" id="UP000239471">
    <property type="component" value="Unassembled WGS sequence"/>
</dbReference>
<evidence type="ECO:0000313" key="7">
    <source>
        <dbReference type="Proteomes" id="UP000239471"/>
    </source>
</evidence>
<keyword evidence="6" id="KW-0966">Cell projection</keyword>
<dbReference type="InterPro" id="IPR037925">
    <property type="entry name" value="FlgE/F/G-like"/>
</dbReference>
<organism evidence="6 7">
    <name type="scientific">Clostridium vincentii</name>
    <dbReference type="NCBI Taxonomy" id="52704"/>
    <lineage>
        <taxon>Bacteria</taxon>
        <taxon>Bacillati</taxon>
        <taxon>Bacillota</taxon>
        <taxon>Clostridia</taxon>
        <taxon>Eubacteriales</taxon>
        <taxon>Clostridiaceae</taxon>
        <taxon>Clostridium</taxon>
    </lineage>
</organism>
<dbReference type="InterPro" id="IPR010930">
    <property type="entry name" value="Flg_bb/hook_C_dom"/>
</dbReference>
<gene>
    <name evidence="6" type="primary">flgG_1</name>
    <name evidence="6" type="ORF">CLVI_06120</name>
</gene>
<accession>A0A2T0BJ82</accession>
<dbReference type="Pfam" id="PF00460">
    <property type="entry name" value="Flg_bb_rod"/>
    <property type="match status" value="1"/>
</dbReference>
<comment type="similarity">
    <text evidence="1 2">Belongs to the flagella basal body rod proteins family.</text>
</comment>
<dbReference type="SUPFAM" id="SSF117143">
    <property type="entry name" value="Flagellar hook protein flgE"/>
    <property type="match status" value="1"/>
</dbReference>
<dbReference type="InterPro" id="IPR020013">
    <property type="entry name" value="Flagellar_FlgE/F/G"/>
</dbReference>
<evidence type="ECO:0000256" key="2">
    <source>
        <dbReference type="RuleBase" id="RU362116"/>
    </source>
</evidence>
<comment type="caution">
    <text evidence="6">The sequence shown here is derived from an EMBL/GenBank/DDBJ whole genome shotgun (WGS) entry which is preliminary data.</text>
</comment>
<proteinExistence type="inferred from homology"/>
<keyword evidence="7" id="KW-1185">Reference proteome</keyword>
<dbReference type="EMBL" id="PVXQ01000004">
    <property type="protein sequence ID" value="PRR83958.1"/>
    <property type="molecule type" value="Genomic_DNA"/>
</dbReference>
<evidence type="ECO:0000313" key="6">
    <source>
        <dbReference type="EMBL" id="PRR83958.1"/>
    </source>
</evidence>
<evidence type="ECO:0000259" key="5">
    <source>
        <dbReference type="Pfam" id="PF22692"/>
    </source>
</evidence>
<comment type="subcellular location">
    <subcellularLocation>
        <location evidence="2">Bacterial flagellum basal body</location>
    </subcellularLocation>
</comment>
<feature type="domain" description="Flagellar basal-body/hook protein C-terminal" evidence="4">
    <location>
        <begin position="210"/>
        <end position="254"/>
    </location>
</feature>
<dbReference type="AlphaFoldDB" id="A0A2T0BJ82"/>
<dbReference type="GO" id="GO:0071978">
    <property type="term" value="P:bacterial-type flagellum-dependent swarming motility"/>
    <property type="evidence" value="ECO:0007669"/>
    <property type="project" value="TreeGrafter"/>
</dbReference>
<dbReference type="PANTHER" id="PTHR30435">
    <property type="entry name" value="FLAGELLAR PROTEIN"/>
    <property type="match status" value="1"/>
</dbReference>
<sequence>MFTTLSTSKSGLNAQQTKLDTIGNNLANSTTVGYKRVDVGFQDLLNQSLNRQGIPTLNEDISMGTGVRTSDAFRDNTQGSFTESGVTTDLAIEGQGYFKVTQADGSEVYTRDGAFKIDRLAKVVDGRGNKLEIEYVEGRSEENCNFTTDNLLVDSDGSVYIKENGAVNKVGEIPVYSALGDSSFASIGDNLFVPTAGSNVERTANVIIHQGLLEGSNVDITTEFTDMIVTQRAFQLCAKGVTTADEMWGMVNNMRR</sequence>
<protein>
    <submittedName>
        <fullName evidence="6">Flagellar basal-body rod protein FlgG</fullName>
    </submittedName>
</protein>
<evidence type="ECO:0000256" key="1">
    <source>
        <dbReference type="ARBA" id="ARBA00009677"/>
    </source>
</evidence>
<dbReference type="InterPro" id="IPR001444">
    <property type="entry name" value="Flag_bb_rod_N"/>
</dbReference>
<dbReference type="NCBIfam" id="TIGR03506">
    <property type="entry name" value="FlgEFG_subfam"/>
    <property type="match status" value="2"/>
</dbReference>
<evidence type="ECO:0000259" key="4">
    <source>
        <dbReference type="Pfam" id="PF06429"/>
    </source>
</evidence>
<reference evidence="6 7" key="1">
    <citation type="submission" date="2018-03" db="EMBL/GenBank/DDBJ databases">
        <title>Genome sequence of Clostridium vincentii DSM 10228.</title>
        <authorList>
            <person name="Poehlein A."/>
            <person name="Daniel R."/>
        </authorList>
    </citation>
    <scope>NUCLEOTIDE SEQUENCE [LARGE SCALE GENOMIC DNA]</scope>
    <source>
        <strain evidence="6 7">DSM 10228</strain>
    </source>
</reference>